<comment type="caution">
    <text evidence="3">The sequence shown here is derived from an EMBL/GenBank/DDBJ whole genome shotgun (WGS) entry which is preliminary data.</text>
</comment>
<sequence>MKVEVRSAITFLTEVLLRNSKVNEEQANKFKAILEQLMITKFQNHWHPNKPLKGNAFRCLNIDTTAIDPVLLTATEASGISPTVLLDVFPGGLALWVDPGDVSCRIGKGSICPLYGEQNTQQQQQSFTKPQRPLQQFNFGYRQCSSQSNFKQSLFPKNSSQKENFQRYHWVSKDYSKRTTEVF</sequence>
<dbReference type="SMART" id="SM00099">
    <property type="entry name" value="btg1"/>
    <property type="match status" value="1"/>
</dbReference>
<dbReference type="PANTHER" id="PTHR22978">
    <property type="entry name" value="B-CELL TRANSLOCATION GENE"/>
    <property type="match status" value="1"/>
</dbReference>
<dbReference type="PRINTS" id="PR00310">
    <property type="entry name" value="ANTIPRLFBTG1"/>
</dbReference>
<evidence type="ECO:0000313" key="4">
    <source>
        <dbReference type="Proteomes" id="UP001159427"/>
    </source>
</evidence>
<evidence type="ECO:0000259" key="2">
    <source>
        <dbReference type="SMART" id="SM00099"/>
    </source>
</evidence>
<proteinExistence type="inferred from homology"/>
<feature type="domain" description="Anti-proliferative protein" evidence="2">
    <location>
        <begin position="1"/>
        <end position="109"/>
    </location>
</feature>
<organism evidence="3 4">
    <name type="scientific">Porites evermanni</name>
    <dbReference type="NCBI Taxonomy" id="104178"/>
    <lineage>
        <taxon>Eukaryota</taxon>
        <taxon>Metazoa</taxon>
        <taxon>Cnidaria</taxon>
        <taxon>Anthozoa</taxon>
        <taxon>Hexacorallia</taxon>
        <taxon>Scleractinia</taxon>
        <taxon>Fungiina</taxon>
        <taxon>Poritidae</taxon>
        <taxon>Porites</taxon>
    </lineage>
</organism>
<dbReference type="SUPFAM" id="SSF160696">
    <property type="entry name" value="BTG domain-like"/>
    <property type="match status" value="1"/>
</dbReference>
<gene>
    <name evidence="3" type="ORF">PEVE_00010478</name>
</gene>
<name>A0ABN8LZ67_9CNID</name>
<dbReference type="InterPro" id="IPR033332">
    <property type="entry name" value="BTG"/>
</dbReference>
<dbReference type="EMBL" id="CALNXI010000174">
    <property type="protein sequence ID" value="CAH3021245.1"/>
    <property type="molecule type" value="Genomic_DNA"/>
</dbReference>
<comment type="similarity">
    <text evidence="1">Belongs to the BTG family.</text>
</comment>
<dbReference type="Gene3D" id="3.90.640.90">
    <property type="entry name" value="Anti-proliferative protein, N-terminal domain"/>
    <property type="match status" value="1"/>
</dbReference>
<evidence type="ECO:0000313" key="3">
    <source>
        <dbReference type="EMBL" id="CAH3021245.1"/>
    </source>
</evidence>
<dbReference type="Proteomes" id="UP001159427">
    <property type="component" value="Unassembled WGS sequence"/>
</dbReference>
<accession>A0ABN8LZ67</accession>
<dbReference type="Pfam" id="PF07742">
    <property type="entry name" value="BTG"/>
    <property type="match status" value="1"/>
</dbReference>
<dbReference type="InterPro" id="IPR002087">
    <property type="entry name" value="Anti_prolifrtn"/>
</dbReference>
<dbReference type="InterPro" id="IPR036054">
    <property type="entry name" value="BTG-like_sf"/>
</dbReference>
<evidence type="ECO:0000256" key="1">
    <source>
        <dbReference type="ARBA" id="ARBA00007989"/>
    </source>
</evidence>
<dbReference type="PANTHER" id="PTHR22978:SF22">
    <property type="entry name" value="BTG FAMILY PROTEIN"/>
    <property type="match status" value="1"/>
</dbReference>
<protein>
    <recommendedName>
        <fullName evidence="2">Anti-proliferative protein domain-containing protein</fullName>
    </recommendedName>
</protein>
<reference evidence="3 4" key="1">
    <citation type="submission" date="2022-05" db="EMBL/GenBank/DDBJ databases">
        <authorList>
            <consortium name="Genoscope - CEA"/>
            <person name="William W."/>
        </authorList>
    </citation>
    <scope>NUCLEOTIDE SEQUENCE [LARGE SCALE GENOMIC DNA]</scope>
</reference>
<keyword evidence="4" id="KW-1185">Reference proteome</keyword>